<proteinExistence type="predicted"/>
<feature type="region of interest" description="Disordered" evidence="1">
    <location>
        <begin position="384"/>
        <end position="407"/>
    </location>
</feature>
<dbReference type="AlphaFoldDB" id="A0A0F9SMT8"/>
<evidence type="ECO:0000313" key="2">
    <source>
        <dbReference type="EMBL" id="KKN68324.1"/>
    </source>
</evidence>
<evidence type="ECO:0000256" key="1">
    <source>
        <dbReference type="SAM" id="MobiDB-lite"/>
    </source>
</evidence>
<protein>
    <recommendedName>
        <fullName evidence="3">Bacteriophage tail tape measure N-terminal domain-containing protein</fullName>
    </recommendedName>
</protein>
<organism evidence="2">
    <name type="scientific">marine sediment metagenome</name>
    <dbReference type="NCBI Taxonomy" id="412755"/>
    <lineage>
        <taxon>unclassified sequences</taxon>
        <taxon>metagenomes</taxon>
        <taxon>ecological metagenomes</taxon>
    </lineage>
</organism>
<evidence type="ECO:0008006" key="3">
    <source>
        <dbReference type="Google" id="ProtNLM"/>
    </source>
</evidence>
<sequence>MVEKKASLLIGLKDRTSKGLARIRAGLGKLTKAAKLAAVIGIAALGAALIKATKLASIQEDAINSLNEAMKNNGEFTEEASQAAQDFAAELQKVTTFGDESIIMAQSLLVRLGGLSGEGLENATKATADMAAALGVDLSTAATLVGKTLGSSTNALARYGVEVTGAVGSQERLNSLVQNAATLFGGAAQAEAQTFSGQIQSLQNRFGDLFETIGFQVIPIIRDGILPLIDKFFKVLEGGGLERFIVAIKTTFIKVQTEIRIATEIFKELIAAPFKASTYTVIFNGLIERIKKVFGILANIFKRGAKATINAIREIVDEEKNEQVSLADEIATIREESNDKILELNQQLLEKKGEQNTAEVEQEREKQAALAEILEQTRAQKLAAKEKEKEAEEADKQAEKEKVTAEKQNADAIKNTALSLTDALVSNESNKAKAVGAVLKQQLNSQIDAFAAAEVGKATAGGPLSFGATLALIGPIIAFATAAKAAVGAIQFHQGGVVGGSGGVEANFNRPLRSNEQRAILQEGERVLTQATNEQLSSTLTKLSAKLDRMDGTGGSIVLQVDGKEIARAVAPFQDSFQQLRRAGSV</sequence>
<comment type="caution">
    <text evidence="2">The sequence shown here is derived from an EMBL/GenBank/DDBJ whole genome shotgun (WGS) entry which is preliminary data.</text>
</comment>
<reference evidence="2" key="1">
    <citation type="journal article" date="2015" name="Nature">
        <title>Complex archaea that bridge the gap between prokaryotes and eukaryotes.</title>
        <authorList>
            <person name="Spang A."/>
            <person name="Saw J.H."/>
            <person name="Jorgensen S.L."/>
            <person name="Zaremba-Niedzwiedzka K."/>
            <person name="Martijn J."/>
            <person name="Lind A.E."/>
            <person name="van Eijk R."/>
            <person name="Schleper C."/>
            <person name="Guy L."/>
            <person name="Ettema T.J."/>
        </authorList>
    </citation>
    <scope>NUCLEOTIDE SEQUENCE</scope>
</reference>
<accession>A0A0F9SMT8</accession>
<gene>
    <name evidence="2" type="ORF">LCGC14_0452000</name>
</gene>
<name>A0A0F9SMT8_9ZZZZ</name>
<dbReference type="EMBL" id="LAZR01000451">
    <property type="protein sequence ID" value="KKN68324.1"/>
    <property type="molecule type" value="Genomic_DNA"/>
</dbReference>